<feature type="transmembrane region" description="Helical" evidence="1">
    <location>
        <begin position="65"/>
        <end position="89"/>
    </location>
</feature>
<evidence type="ECO:0000313" key="3">
    <source>
        <dbReference type="Proteomes" id="UP000065521"/>
    </source>
</evidence>
<gene>
    <name evidence="2" type="ORF">WI38_01485</name>
</gene>
<organism evidence="2 3">
    <name type="scientific">Burkholderia ubonensis</name>
    <dbReference type="NCBI Taxonomy" id="101571"/>
    <lineage>
        <taxon>Bacteria</taxon>
        <taxon>Pseudomonadati</taxon>
        <taxon>Pseudomonadota</taxon>
        <taxon>Betaproteobacteria</taxon>
        <taxon>Burkholderiales</taxon>
        <taxon>Burkholderiaceae</taxon>
        <taxon>Burkholderia</taxon>
        <taxon>Burkholderia cepacia complex</taxon>
    </lineage>
</organism>
<keyword evidence="1" id="KW-1133">Transmembrane helix</keyword>
<protein>
    <submittedName>
        <fullName evidence="2">Sodium:proline symporter</fullName>
    </submittedName>
</protein>
<accession>A0A102KSK4</accession>
<keyword evidence="1" id="KW-0472">Membrane</keyword>
<dbReference type="Proteomes" id="UP000065521">
    <property type="component" value="Unassembled WGS sequence"/>
</dbReference>
<sequence length="157" mass="16944">MKPGFSFGILWAALCAAVGSTWVELLLWWLHGDDAVRNLYRDARLTAAIVMGRRVLGPPAGFEPLVMGVATLVHLSLSLAYTAVLAVAIHRLSLRPALLVGAVFGLLLYGINLYGFTEIFPWFIPVRGAITLAAHLAFGIAAAAAYRLAGRSTRRRS</sequence>
<comment type="caution">
    <text evidence="2">The sequence shown here is derived from an EMBL/GenBank/DDBJ whole genome shotgun (WGS) entry which is preliminary data.</text>
</comment>
<evidence type="ECO:0000313" key="2">
    <source>
        <dbReference type="EMBL" id="KUZ80738.1"/>
    </source>
</evidence>
<evidence type="ECO:0000256" key="1">
    <source>
        <dbReference type="SAM" id="Phobius"/>
    </source>
</evidence>
<keyword evidence="1" id="KW-0812">Transmembrane</keyword>
<dbReference type="RefSeq" id="WP_059638364.1">
    <property type="nucleotide sequence ID" value="NZ_JBGRUP010000023.1"/>
</dbReference>
<name>A0A102KSK4_9BURK</name>
<dbReference type="AlphaFoldDB" id="A0A102KSK4"/>
<reference evidence="2 3" key="1">
    <citation type="submission" date="2015-11" db="EMBL/GenBank/DDBJ databases">
        <title>Expanding the genomic diversity of Burkholderia species for the development of highly accurate diagnostics.</title>
        <authorList>
            <person name="Sahl J."/>
            <person name="Keim P."/>
            <person name="Wagner D."/>
        </authorList>
    </citation>
    <scope>NUCLEOTIDE SEQUENCE [LARGE SCALE GENOMIC DNA]</scope>
    <source>
        <strain evidence="2 3">RF32-BP4</strain>
    </source>
</reference>
<feature type="transmembrane region" description="Helical" evidence="1">
    <location>
        <begin position="128"/>
        <end position="149"/>
    </location>
</feature>
<feature type="transmembrane region" description="Helical" evidence="1">
    <location>
        <begin position="96"/>
        <end position="116"/>
    </location>
</feature>
<dbReference type="EMBL" id="LOTN01000077">
    <property type="protein sequence ID" value="KUZ80738.1"/>
    <property type="molecule type" value="Genomic_DNA"/>
</dbReference>
<proteinExistence type="predicted"/>